<reference evidence="7" key="1">
    <citation type="submission" date="2022-10" db="EMBL/GenBank/DDBJ databases">
        <title>Chryseobacterium sp. nov., a novel bacterial species.</title>
        <authorList>
            <person name="Cao Y."/>
        </authorList>
    </citation>
    <scope>NUCLEOTIDE SEQUENCE</scope>
    <source>
        <strain evidence="7">CCTCC AB2015118</strain>
    </source>
</reference>
<dbReference type="InterPro" id="IPR035093">
    <property type="entry name" value="RelE/ParE_toxin_dom_sf"/>
</dbReference>
<evidence type="ECO:0000256" key="4">
    <source>
        <dbReference type="ARBA" id="ARBA00022759"/>
    </source>
</evidence>
<evidence type="ECO:0000256" key="2">
    <source>
        <dbReference type="ARBA" id="ARBA00022649"/>
    </source>
</evidence>
<sequence>MGKYLIKYTETAIKDLQKHKKSGDKATLNRISKIISELEEHPYIGIGQPEQLKYKLSGFWFRRINQKDRMIYTVEENTVIVEIISAMGHYEDK</sequence>
<protein>
    <recommendedName>
        <fullName evidence="6">Putative mRNA interferase YoeB</fullName>
    </recommendedName>
</protein>
<evidence type="ECO:0000313" key="7">
    <source>
        <dbReference type="EMBL" id="MCX8524544.1"/>
    </source>
</evidence>
<evidence type="ECO:0000256" key="5">
    <source>
        <dbReference type="ARBA" id="ARBA00022801"/>
    </source>
</evidence>
<dbReference type="InterPro" id="IPR009614">
    <property type="entry name" value="YoeB_toxin"/>
</dbReference>
<evidence type="ECO:0000256" key="1">
    <source>
        <dbReference type="ARBA" id="ARBA00008172"/>
    </source>
</evidence>
<keyword evidence="5" id="KW-0378">Hydrolase</keyword>
<organism evidence="7 8">
    <name type="scientific">Chryseobacterium formosus</name>
    <dbReference type="NCBI Taxonomy" id="1537363"/>
    <lineage>
        <taxon>Bacteria</taxon>
        <taxon>Pseudomonadati</taxon>
        <taxon>Bacteroidota</taxon>
        <taxon>Flavobacteriia</taxon>
        <taxon>Flavobacteriales</taxon>
        <taxon>Weeksellaceae</taxon>
        <taxon>Chryseobacterium group</taxon>
        <taxon>Chryseobacterium</taxon>
    </lineage>
</organism>
<evidence type="ECO:0000256" key="3">
    <source>
        <dbReference type="ARBA" id="ARBA00022722"/>
    </source>
</evidence>
<comment type="caution">
    <text evidence="7">The sequence shown here is derived from an EMBL/GenBank/DDBJ whole genome shotgun (WGS) entry which is preliminary data.</text>
</comment>
<comment type="similarity">
    <text evidence="1">Belongs to the YoeB family.</text>
</comment>
<gene>
    <name evidence="7" type="ORF">OF897_11530</name>
</gene>
<dbReference type="PANTHER" id="PTHR38039:SF1">
    <property type="entry name" value="TOXIN YOEB"/>
    <property type="match status" value="1"/>
</dbReference>
<dbReference type="Gene3D" id="3.30.2310.20">
    <property type="entry name" value="RelE-like"/>
    <property type="match status" value="1"/>
</dbReference>
<dbReference type="Pfam" id="PF06769">
    <property type="entry name" value="YoeB_toxin"/>
    <property type="match status" value="1"/>
</dbReference>
<dbReference type="NCBIfam" id="TIGR02385">
    <property type="entry name" value="RelE_StbE"/>
    <property type="match status" value="1"/>
</dbReference>
<keyword evidence="2" id="KW-1277">Toxin-antitoxin system</keyword>
<keyword evidence="8" id="KW-1185">Reference proteome</keyword>
<evidence type="ECO:0000256" key="6">
    <source>
        <dbReference type="ARBA" id="ARBA00030388"/>
    </source>
</evidence>
<dbReference type="InterPro" id="IPR007712">
    <property type="entry name" value="RelE/ParE_toxin"/>
</dbReference>
<keyword evidence="3" id="KW-0540">Nuclease</keyword>
<dbReference type="PANTHER" id="PTHR38039">
    <property type="entry name" value="TOXIN YOEB"/>
    <property type="match status" value="1"/>
</dbReference>
<dbReference type="EMBL" id="JAOVZW010000013">
    <property type="protein sequence ID" value="MCX8524544.1"/>
    <property type="molecule type" value="Genomic_DNA"/>
</dbReference>
<name>A0ABT3XU26_9FLAO</name>
<dbReference type="NCBIfam" id="TIGR02116">
    <property type="entry name" value="toxin_Txe_YoeB"/>
    <property type="match status" value="1"/>
</dbReference>
<evidence type="ECO:0000313" key="8">
    <source>
        <dbReference type="Proteomes" id="UP001073122"/>
    </source>
</evidence>
<proteinExistence type="inferred from homology"/>
<dbReference type="Proteomes" id="UP001073122">
    <property type="component" value="Unassembled WGS sequence"/>
</dbReference>
<dbReference type="SUPFAM" id="SSF143011">
    <property type="entry name" value="RelE-like"/>
    <property type="match status" value="1"/>
</dbReference>
<accession>A0ABT3XU26</accession>
<keyword evidence="4" id="KW-0255">Endonuclease</keyword>
<dbReference type="RefSeq" id="WP_267265832.1">
    <property type="nucleotide sequence ID" value="NZ_JAOVZW010000013.1"/>
</dbReference>